<keyword evidence="3" id="KW-0547">Nucleotide-binding</keyword>
<dbReference type="SMART" id="SM00382">
    <property type="entry name" value="AAA"/>
    <property type="match status" value="1"/>
</dbReference>
<dbReference type="InterPro" id="IPR050319">
    <property type="entry name" value="ABC_transp_ATP-bind"/>
</dbReference>
<dbReference type="InterPro" id="IPR003439">
    <property type="entry name" value="ABC_transporter-like_ATP-bd"/>
</dbReference>
<comment type="caution">
    <text evidence="6">The sequence shown here is derived from an EMBL/GenBank/DDBJ whole genome shotgun (WGS) entry which is preliminary data.</text>
</comment>
<evidence type="ECO:0000256" key="3">
    <source>
        <dbReference type="ARBA" id="ARBA00022741"/>
    </source>
</evidence>
<organism evidence="6 7">
    <name type="scientific">Paenibacillus rhizosphaerae</name>
    <dbReference type="NCBI Taxonomy" id="297318"/>
    <lineage>
        <taxon>Bacteria</taxon>
        <taxon>Bacillati</taxon>
        <taxon>Bacillota</taxon>
        <taxon>Bacilli</taxon>
        <taxon>Bacillales</taxon>
        <taxon>Paenibacillaceae</taxon>
        <taxon>Paenibacillus</taxon>
    </lineage>
</organism>
<dbReference type="PROSITE" id="PS50893">
    <property type="entry name" value="ABC_TRANSPORTER_2"/>
    <property type="match status" value="1"/>
</dbReference>
<evidence type="ECO:0000313" key="7">
    <source>
        <dbReference type="Proteomes" id="UP000517523"/>
    </source>
</evidence>
<dbReference type="CDD" id="cd03257">
    <property type="entry name" value="ABC_NikE_OppD_transporters"/>
    <property type="match status" value="1"/>
</dbReference>
<evidence type="ECO:0000259" key="5">
    <source>
        <dbReference type="PROSITE" id="PS50893"/>
    </source>
</evidence>
<dbReference type="PANTHER" id="PTHR43776:SF7">
    <property type="entry name" value="D,D-DIPEPTIDE TRANSPORT ATP-BINDING PROTEIN DDPF-RELATED"/>
    <property type="match status" value="1"/>
</dbReference>
<dbReference type="GO" id="GO:0005524">
    <property type="term" value="F:ATP binding"/>
    <property type="evidence" value="ECO:0007669"/>
    <property type="project" value="UniProtKB-KW"/>
</dbReference>
<comment type="similarity">
    <text evidence="1">Belongs to the ABC transporter superfamily.</text>
</comment>
<dbReference type="InterPro" id="IPR017871">
    <property type="entry name" value="ABC_transporter-like_CS"/>
</dbReference>
<dbReference type="Pfam" id="PF08352">
    <property type="entry name" value="oligo_HPY"/>
    <property type="match status" value="1"/>
</dbReference>
<dbReference type="GO" id="GO:0015833">
    <property type="term" value="P:peptide transport"/>
    <property type="evidence" value="ECO:0007669"/>
    <property type="project" value="InterPro"/>
</dbReference>
<dbReference type="InterPro" id="IPR027417">
    <property type="entry name" value="P-loop_NTPase"/>
</dbReference>
<dbReference type="SUPFAM" id="SSF52540">
    <property type="entry name" value="P-loop containing nucleoside triphosphate hydrolases"/>
    <property type="match status" value="1"/>
</dbReference>
<dbReference type="InterPro" id="IPR013563">
    <property type="entry name" value="Oligopep_ABC_C"/>
</dbReference>
<keyword evidence="2" id="KW-0813">Transport</keyword>
<protein>
    <submittedName>
        <fullName evidence="6">Peptide/nickel transport system ATP-binding protein</fullName>
    </submittedName>
</protein>
<dbReference type="FunFam" id="3.40.50.300:FF:000016">
    <property type="entry name" value="Oligopeptide ABC transporter ATP-binding component"/>
    <property type="match status" value="1"/>
</dbReference>
<dbReference type="NCBIfam" id="TIGR01727">
    <property type="entry name" value="oligo_HPY"/>
    <property type="match status" value="1"/>
</dbReference>
<proteinExistence type="inferred from homology"/>
<dbReference type="Proteomes" id="UP000517523">
    <property type="component" value="Unassembled WGS sequence"/>
</dbReference>
<dbReference type="EMBL" id="JACHXJ010000001">
    <property type="protein sequence ID" value="MBB3127007.1"/>
    <property type="molecule type" value="Genomic_DNA"/>
</dbReference>
<dbReference type="InterPro" id="IPR003593">
    <property type="entry name" value="AAA+_ATPase"/>
</dbReference>
<evidence type="ECO:0000313" key="6">
    <source>
        <dbReference type="EMBL" id="MBB3127007.1"/>
    </source>
</evidence>
<reference evidence="6 7" key="1">
    <citation type="submission" date="2020-08" db="EMBL/GenBank/DDBJ databases">
        <title>Genomic Encyclopedia of Type Strains, Phase III (KMG-III): the genomes of soil and plant-associated and newly described type strains.</title>
        <authorList>
            <person name="Whitman W."/>
        </authorList>
    </citation>
    <scope>NUCLEOTIDE SEQUENCE [LARGE SCALE GENOMIC DNA]</scope>
    <source>
        <strain evidence="6 7">CECT 5831</strain>
    </source>
</reference>
<keyword evidence="4 6" id="KW-0067">ATP-binding</keyword>
<dbReference type="AlphaFoldDB" id="A0A839TQI0"/>
<name>A0A839TQI0_9BACL</name>
<dbReference type="Gene3D" id="3.40.50.300">
    <property type="entry name" value="P-loop containing nucleotide triphosphate hydrolases"/>
    <property type="match status" value="1"/>
</dbReference>
<feature type="domain" description="ABC transporter" evidence="5">
    <location>
        <begin position="29"/>
        <end position="283"/>
    </location>
</feature>
<dbReference type="PROSITE" id="PS00211">
    <property type="entry name" value="ABC_TRANSPORTER_1"/>
    <property type="match status" value="1"/>
</dbReference>
<evidence type="ECO:0000256" key="4">
    <source>
        <dbReference type="ARBA" id="ARBA00022840"/>
    </source>
</evidence>
<dbReference type="PANTHER" id="PTHR43776">
    <property type="entry name" value="TRANSPORT ATP-BINDING PROTEIN"/>
    <property type="match status" value="1"/>
</dbReference>
<evidence type="ECO:0000256" key="2">
    <source>
        <dbReference type="ARBA" id="ARBA00022448"/>
    </source>
</evidence>
<dbReference type="Pfam" id="PF00005">
    <property type="entry name" value="ABC_tran"/>
    <property type="match status" value="1"/>
</dbReference>
<sequence>MNARNIEFEAEPRQRLREAARTENSEVLMRLDNVSMYFERSQGMFGPPQKVGAVVDVSLDIHPGEIIALVGESGCGKTTLGSIITGLQKPTSGKVLYKGQEVTKLSGEKANQFRGDVQLVQQDSYAALNPMRTIYQSLSAPILQRKIVRGRKAARARVVELLQTVGLTPPERFLDKYPHQLSGGQRQRILMARAISLNPKIIVADEPVSMIDVSLRISILNLMAELNRKMDIAIIYITHDLATARYIAGRGRMAVMYLGRVMELGGVNDVLSQPKHPYLQALLSAVPTPDPEIAKAMSDLPLRSLEMPNAAKPPSGCRFHPRCPMATDRCSSEEPQLRSVGSEQTACHYAEEAHELWQRKMADIGAIKSV</sequence>
<dbReference type="GO" id="GO:0055085">
    <property type="term" value="P:transmembrane transport"/>
    <property type="evidence" value="ECO:0007669"/>
    <property type="project" value="UniProtKB-ARBA"/>
</dbReference>
<dbReference type="GO" id="GO:0016887">
    <property type="term" value="F:ATP hydrolysis activity"/>
    <property type="evidence" value="ECO:0007669"/>
    <property type="project" value="InterPro"/>
</dbReference>
<dbReference type="RefSeq" id="WP_204797503.1">
    <property type="nucleotide sequence ID" value="NZ_JACHXJ010000001.1"/>
</dbReference>
<accession>A0A839TQI0</accession>
<evidence type="ECO:0000256" key="1">
    <source>
        <dbReference type="ARBA" id="ARBA00005417"/>
    </source>
</evidence>
<gene>
    <name evidence="6" type="ORF">FHS19_001661</name>
</gene>